<dbReference type="InterPro" id="IPR011990">
    <property type="entry name" value="TPR-like_helical_dom_sf"/>
</dbReference>
<evidence type="ECO:0000313" key="1">
    <source>
        <dbReference type="Proteomes" id="UP000087766"/>
    </source>
</evidence>
<proteinExistence type="predicted"/>
<reference evidence="2" key="2">
    <citation type="submission" date="2025-08" db="UniProtKB">
        <authorList>
            <consortium name="RefSeq"/>
        </authorList>
    </citation>
    <scope>IDENTIFICATION</scope>
    <source>
        <tissue evidence="2">Leaf</tissue>
    </source>
</reference>
<dbReference type="RefSeq" id="XP_014516967.1">
    <property type="nucleotide sequence ID" value="XM_014661481.2"/>
</dbReference>
<dbReference type="Proteomes" id="UP000087766">
    <property type="component" value="Chromosome 10"/>
</dbReference>
<accession>A0A1S3VFH8</accession>
<name>A0A1S3VFH8_VIGRR</name>
<gene>
    <name evidence="2" type="primary">LOC106774475</name>
</gene>
<dbReference type="PANTHER" id="PTHR47926:SF347">
    <property type="entry name" value="PENTATRICOPEPTIDE REPEAT-CONTAINING PROTEIN"/>
    <property type="match status" value="1"/>
</dbReference>
<sequence length="140" mass="15522">MHSFTSTTKCLTRFLPEPLHLHQRPQGLLLPPLSLQSILNPRVSPQFGSLPRQLSAVTLVGALCACSSLRALRLSKSVDPYGVRLIASADIVFDNTVSYLYAKNGSLKYAKSLFDKMSMRDMISWTTLLMGYAATRLLMC</sequence>
<dbReference type="STRING" id="3916.A0A1S3VFH8"/>
<dbReference type="GO" id="GO:0003723">
    <property type="term" value="F:RNA binding"/>
    <property type="evidence" value="ECO:0007669"/>
    <property type="project" value="InterPro"/>
</dbReference>
<reference evidence="1" key="1">
    <citation type="journal article" date="2014" name="Nat. Commun.">
        <title>Genome sequence of mungbean and insights into evolution within Vigna species.</title>
        <authorList>
            <person name="Kang Y.J."/>
            <person name="Kim S.K."/>
            <person name="Kim M.Y."/>
            <person name="Lestari P."/>
            <person name="Kim K.H."/>
            <person name="Ha B.K."/>
            <person name="Jun T.H."/>
            <person name="Hwang W.J."/>
            <person name="Lee T."/>
            <person name="Lee J."/>
            <person name="Shim S."/>
            <person name="Yoon M.Y."/>
            <person name="Jang Y.E."/>
            <person name="Han K.S."/>
            <person name="Taeprayoon P."/>
            <person name="Yoon N."/>
            <person name="Somta P."/>
            <person name="Tanya P."/>
            <person name="Kim K.S."/>
            <person name="Gwag J.G."/>
            <person name="Moon J.K."/>
            <person name="Lee Y.H."/>
            <person name="Park B.S."/>
            <person name="Bombarely A."/>
            <person name="Doyle J.J."/>
            <person name="Jackson S.A."/>
            <person name="Schafleitner R."/>
            <person name="Srinives P."/>
            <person name="Varshney R.K."/>
            <person name="Lee S.H."/>
        </authorList>
    </citation>
    <scope>NUCLEOTIDE SEQUENCE [LARGE SCALE GENOMIC DNA]</scope>
    <source>
        <strain evidence="1">cv. VC1973A</strain>
    </source>
</reference>
<dbReference type="GeneID" id="106774475"/>
<dbReference type="PANTHER" id="PTHR47926">
    <property type="entry name" value="PENTATRICOPEPTIDE REPEAT-CONTAINING PROTEIN"/>
    <property type="match status" value="1"/>
</dbReference>
<keyword evidence="1" id="KW-1185">Reference proteome</keyword>
<dbReference type="OrthoDB" id="185373at2759"/>
<dbReference type="Gene3D" id="1.25.40.10">
    <property type="entry name" value="Tetratricopeptide repeat domain"/>
    <property type="match status" value="1"/>
</dbReference>
<protein>
    <submittedName>
        <fullName evidence="2">Pentatricopeptide repeat-containing protein At4g14170-like</fullName>
    </submittedName>
</protein>
<dbReference type="AlphaFoldDB" id="A0A1S3VFH8"/>
<dbReference type="InterPro" id="IPR046960">
    <property type="entry name" value="PPR_At4g14850-like_plant"/>
</dbReference>
<evidence type="ECO:0000313" key="2">
    <source>
        <dbReference type="RefSeq" id="XP_014516967.1"/>
    </source>
</evidence>
<dbReference type="KEGG" id="vra:106774475"/>
<dbReference type="GO" id="GO:0009451">
    <property type="term" value="P:RNA modification"/>
    <property type="evidence" value="ECO:0007669"/>
    <property type="project" value="InterPro"/>
</dbReference>
<organism evidence="1 2">
    <name type="scientific">Vigna radiata var. radiata</name>
    <name type="common">Mung bean</name>
    <name type="synonym">Phaseolus aureus</name>
    <dbReference type="NCBI Taxonomy" id="3916"/>
    <lineage>
        <taxon>Eukaryota</taxon>
        <taxon>Viridiplantae</taxon>
        <taxon>Streptophyta</taxon>
        <taxon>Embryophyta</taxon>
        <taxon>Tracheophyta</taxon>
        <taxon>Spermatophyta</taxon>
        <taxon>Magnoliopsida</taxon>
        <taxon>eudicotyledons</taxon>
        <taxon>Gunneridae</taxon>
        <taxon>Pentapetalae</taxon>
        <taxon>rosids</taxon>
        <taxon>fabids</taxon>
        <taxon>Fabales</taxon>
        <taxon>Fabaceae</taxon>
        <taxon>Papilionoideae</taxon>
        <taxon>50 kb inversion clade</taxon>
        <taxon>NPAAA clade</taxon>
        <taxon>indigoferoid/millettioid clade</taxon>
        <taxon>Phaseoleae</taxon>
        <taxon>Vigna</taxon>
    </lineage>
</organism>